<evidence type="ECO:0000256" key="2">
    <source>
        <dbReference type="ARBA" id="ARBA00023125"/>
    </source>
</evidence>
<dbReference type="RefSeq" id="WP_119933484.1">
    <property type="nucleotide sequence ID" value="NZ_JAAVUN010000009.1"/>
</dbReference>
<dbReference type="InterPro" id="IPR029016">
    <property type="entry name" value="GAF-like_dom_sf"/>
</dbReference>
<dbReference type="Gene3D" id="3.30.450.40">
    <property type="match status" value="1"/>
</dbReference>
<accession>A0A846TUU9</accession>
<dbReference type="InterPro" id="IPR014757">
    <property type="entry name" value="Tscrpt_reg_IclR_C"/>
</dbReference>
<sequence>MANSRSGETVIERVDKILAVFTAHRPRLTAAEVADSSGLPSSTAHRLCGELAQRGWLERDGGAYVVGTRLWELSTRSAQESSLAAVATPFMQDAHAVLGQHIQLGRRQGREVLILQRLSARGARSISSGVAGRLPLHVSAVGLILLAWMDPQAREGYLRDLHAAQESIPQGTVTQLERILAAIRSVGHTVQTGNVEPDRTAIAVPVRNHRGDVVAGLGAVLDRAEVSVDAEVTVQVLRAAAHGVERTLKRNGRPV</sequence>
<dbReference type="SUPFAM" id="SSF46785">
    <property type="entry name" value="Winged helix' DNA-binding domain"/>
    <property type="match status" value="1"/>
</dbReference>
<organism evidence="6 7">
    <name type="scientific">Kocuria subflava</name>
    <dbReference type="NCBI Taxonomy" id="1736139"/>
    <lineage>
        <taxon>Bacteria</taxon>
        <taxon>Bacillati</taxon>
        <taxon>Actinomycetota</taxon>
        <taxon>Actinomycetes</taxon>
        <taxon>Micrococcales</taxon>
        <taxon>Micrococcaceae</taxon>
        <taxon>Kocuria</taxon>
    </lineage>
</organism>
<evidence type="ECO:0000313" key="7">
    <source>
        <dbReference type="Proteomes" id="UP000521379"/>
    </source>
</evidence>
<dbReference type="GO" id="GO:0003677">
    <property type="term" value="F:DNA binding"/>
    <property type="evidence" value="ECO:0007669"/>
    <property type="project" value="UniProtKB-KW"/>
</dbReference>
<keyword evidence="3" id="KW-0804">Transcription</keyword>
<dbReference type="PANTHER" id="PTHR30136:SF24">
    <property type="entry name" value="HTH-TYPE TRANSCRIPTIONAL REPRESSOR ALLR"/>
    <property type="match status" value="1"/>
</dbReference>
<keyword evidence="1" id="KW-0805">Transcription regulation</keyword>
<evidence type="ECO:0000259" key="4">
    <source>
        <dbReference type="PROSITE" id="PS51077"/>
    </source>
</evidence>
<dbReference type="PROSITE" id="PS51078">
    <property type="entry name" value="ICLR_ED"/>
    <property type="match status" value="1"/>
</dbReference>
<feature type="domain" description="IclR-ED" evidence="5">
    <location>
        <begin position="69"/>
        <end position="250"/>
    </location>
</feature>
<dbReference type="GO" id="GO:0003700">
    <property type="term" value="F:DNA-binding transcription factor activity"/>
    <property type="evidence" value="ECO:0007669"/>
    <property type="project" value="TreeGrafter"/>
</dbReference>
<reference evidence="6 7" key="1">
    <citation type="submission" date="2020-02" db="EMBL/GenBank/DDBJ databases">
        <authorList>
            <person name="Sun Q."/>
        </authorList>
    </citation>
    <scope>NUCLEOTIDE SEQUENCE [LARGE SCALE GENOMIC DNA]</scope>
    <source>
        <strain evidence="6 7">YIM 13062</strain>
    </source>
</reference>
<dbReference type="PROSITE" id="PS51077">
    <property type="entry name" value="HTH_ICLR"/>
    <property type="match status" value="1"/>
</dbReference>
<dbReference type="InterPro" id="IPR036388">
    <property type="entry name" value="WH-like_DNA-bd_sf"/>
</dbReference>
<evidence type="ECO:0000313" key="6">
    <source>
        <dbReference type="EMBL" id="NKE09514.1"/>
    </source>
</evidence>
<gene>
    <name evidence="6" type="ORF">GTW58_06085</name>
</gene>
<keyword evidence="7" id="KW-1185">Reference proteome</keyword>
<dbReference type="GO" id="GO:0045892">
    <property type="term" value="P:negative regulation of DNA-templated transcription"/>
    <property type="evidence" value="ECO:0007669"/>
    <property type="project" value="TreeGrafter"/>
</dbReference>
<keyword evidence="2" id="KW-0238">DNA-binding</keyword>
<dbReference type="SUPFAM" id="SSF55781">
    <property type="entry name" value="GAF domain-like"/>
    <property type="match status" value="1"/>
</dbReference>
<dbReference type="Pfam" id="PF01614">
    <property type="entry name" value="IclR_C"/>
    <property type="match status" value="1"/>
</dbReference>
<dbReference type="EMBL" id="JAAVUN010000009">
    <property type="protein sequence ID" value="NKE09514.1"/>
    <property type="molecule type" value="Genomic_DNA"/>
</dbReference>
<proteinExistence type="predicted"/>
<evidence type="ECO:0000256" key="1">
    <source>
        <dbReference type="ARBA" id="ARBA00023015"/>
    </source>
</evidence>
<dbReference type="AlphaFoldDB" id="A0A846TUU9"/>
<dbReference type="InterPro" id="IPR050707">
    <property type="entry name" value="HTH_MetabolicPath_Reg"/>
</dbReference>
<dbReference type="PANTHER" id="PTHR30136">
    <property type="entry name" value="HELIX-TURN-HELIX TRANSCRIPTIONAL REGULATOR, ICLR FAMILY"/>
    <property type="match status" value="1"/>
</dbReference>
<dbReference type="SMART" id="SM00346">
    <property type="entry name" value="HTH_ICLR"/>
    <property type="match status" value="1"/>
</dbReference>
<dbReference type="Gene3D" id="1.10.10.10">
    <property type="entry name" value="Winged helix-like DNA-binding domain superfamily/Winged helix DNA-binding domain"/>
    <property type="match status" value="1"/>
</dbReference>
<evidence type="ECO:0000259" key="5">
    <source>
        <dbReference type="PROSITE" id="PS51078"/>
    </source>
</evidence>
<dbReference type="Proteomes" id="UP000521379">
    <property type="component" value="Unassembled WGS sequence"/>
</dbReference>
<dbReference type="InterPro" id="IPR036390">
    <property type="entry name" value="WH_DNA-bd_sf"/>
</dbReference>
<protein>
    <submittedName>
        <fullName evidence="6">IclR family transcriptional regulator</fullName>
    </submittedName>
</protein>
<dbReference type="Pfam" id="PF09339">
    <property type="entry name" value="HTH_IclR"/>
    <property type="match status" value="1"/>
</dbReference>
<comment type="caution">
    <text evidence="6">The sequence shown here is derived from an EMBL/GenBank/DDBJ whole genome shotgun (WGS) entry which is preliminary data.</text>
</comment>
<evidence type="ECO:0000256" key="3">
    <source>
        <dbReference type="ARBA" id="ARBA00023163"/>
    </source>
</evidence>
<name>A0A846TUU9_9MICC</name>
<dbReference type="InterPro" id="IPR005471">
    <property type="entry name" value="Tscrpt_reg_IclR_N"/>
</dbReference>
<feature type="domain" description="HTH iclR-type" evidence="4">
    <location>
        <begin position="8"/>
        <end position="68"/>
    </location>
</feature>